<dbReference type="Proteomes" id="UP000653002">
    <property type="component" value="Unassembled WGS sequence"/>
</dbReference>
<dbReference type="InterPro" id="IPR003343">
    <property type="entry name" value="Big_2"/>
</dbReference>
<dbReference type="SMART" id="SM00635">
    <property type="entry name" value="BID_2"/>
    <property type="match status" value="1"/>
</dbReference>
<evidence type="ECO:0000313" key="2">
    <source>
        <dbReference type="EMBL" id="MBD4339073.1"/>
    </source>
</evidence>
<organism evidence="2 3">
    <name type="scientific">Xanthomonas citri pv. citri</name>
    <dbReference type="NCBI Taxonomy" id="611301"/>
    <lineage>
        <taxon>Bacteria</taxon>
        <taxon>Pseudomonadati</taxon>
        <taxon>Pseudomonadota</taxon>
        <taxon>Gammaproteobacteria</taxon>
        <taxon>Lysobacterales</taxon>
        <taxon>Lysobacteraceae</taxon>
        <taxon>Xanthomonas</taxon>
    </lineage>
</organism>
<gene>
    <name evidence="2" type="ORF">GUH15_24065</name>
</gene>
<feature type="domain" description="BIG2" evidence="1">
    <location>
        <begin position="4"/>
        <end position="79"/>
    </location>
</feature>
<sequence length="84" mass="8850">PTVPPKSVKFNKNTITLGVGESYTLITTIENGDISQVEFTTDNSGVITVDDKGKMTAVGIGVSTITAKTYNGLTAKCKVTVKKL</sequence>
<protein>
    <submittedName>
        <fullName evidence="2">Glycosyl hydrolase</fullName>
    </submittedName>
</protein>
<dbReference type="AlphaFoldDB" id="A0A8I0LCN9"/>
<evidence type="ECO:0000313" key="3">
    <source>
        <dbReference type="Proteomes" id="UP000653002"/>
    </source>
</evidence>
<proteinExistence type="predicted"/>
<evidence type="ECO:0000259" key="1">
    <source>
        <dbReference type="SMART" id="SM00635"/>
    </source>
</evidence>
<name>A0A8I0LCN9_XANCI</name>
<feature type="non-terminal residue" evidence="2">
    <location>
        <position position="1"/>
    </location>
</feature>
<reference evidence="2" key="1">
    <citation type="submission" date="2020-01" db="EMBL/GenBank/DDBJ databases">
        <authorList>
            <person name="Richard D."/>
        </authorList>
    </citation>
    <scope>NUCLEOTIDE SEQUENCE</scope>
    <source>
        <strain evidence="2">JP541</strain>
    </source>
</reference>
<dbReference type="EMBL" id="JAABFR010001988">
    <property type="protein sequence ID" value="MBD4339073.1"/>
    <property type="molecule type" value="Genomic_DNA"/>
</dbReference>
<dbReference type="Gene3D" id="2.60.40.1080">
    <property type="match status" value="1"/>
</dbReference>
<dbReference type="InterPro" id="IPR008964">
    <property type="entry name" value="Invasin/intimin_cell_adhesion"/>
</dbReference>
<accession>A0A8I0LCN9</accession>
<feature type="non-terminal residue" evidence="2">
    <location>
        <position position="84"/>
    </location>
</feature>
<comment type="caution">
    <text evidence="2">The sequence shown here is derived from an EMBL/GenBank/DDBJ whole genome shotgun (WGS) entry which is preliminary data.</text>
</comment>
<dbReference type="SUPFAM" id="SSF49373">
    <property type="entry name" value="Invasin/intimin cell-adhesion fragments"/>
    <property type="match status" value="1"/>
</dbReference>
<dbReference type="GO" id="GO:0016787">
    <property type="term" value="F:hydrolase activity"/>
    <property type="evidence" value="ECO:0007669"/>
    <property type="project" value="UniProtKB-KW"/>
</dbReference>
<dbReference type="Pfam" id="PF02368">
    <property type="entry name" value="Big_2"/>
    <property type="match status" value="1"/>
</dbReference>
<keyword evidence="2" id="KW-0378">Hydrolase</keyword>